<dbReference type="Proteomes" id="UP000274429">
    <property type="component" value="Unassembled WGS sequence"/>
</dbReference>
<dbReference type="Pfam" id="PF04113">
    <property type="entry name" value="Gpi16"/>
    <property type="match status" value="2"/>
</dbReference>
<evidence type="ECO:0000313" key="3">
    <source>
        <dbReference type="Proteomes" id="UP000274429"/>
    </source>
</evidence>
<organism evidence="4">
    <name type="scientific">Hydatigena taeniaeformis</name>
    <name type="common">Feline tapeworm</name>
    <name type="synonym">Taenia taeniaeformis</name>
    <dbReference type="NCBI Taxonomy" id="6205"/>
    <lineage>
        <taxon>Eukaryota</taxon>
        <taxon>Metazoa</taxon>
        <taxon>Spiralia</taxon>
        <taxon>Lophotrochozoa</taxon>
        <taxon>Platyhelminthes</taxon>
        <taxon>Cestoda</taxon>
        <taxon>Eucestoda</taxon>
        <taxon>Cyclophyllidea</taxon>
        <taxon>Taeniidae</taxon>
        <taxon>Hydatigera</taxon>
    </lineage>
</organism>
<dbReference type="InterPro" id="IPR007245">
    <property type="entry name" value="PIG-T"/>
</dbReference>
<dbReference type="PANTHER" id="PTHR12959:SF11">
    <property type="entry name" value="GPI TRANSAMIDASE COMPONENT PIG-T"/>
    <property type="match status" value="1"/>
</dbReference>
<dbReference type="OrthoDB" id="331263at2759"/>
<dbReference type="GO" id="GO:0016255">
    <property type="term" value="P:attachment of GPI anchor to protein"/>
    <property type="evidence" value="ECO:0007669"/>
    <property type="project" value="InterPro"/>
</dbReference>
<reference evidence="2 3" key="2">
    <citation type="submission" date="2018-11" db="EMBL/GenBank/DDBJ databases">
        <authorList>
            <consortium name="Pathogen Informatics"/>
        </authorList>
    </citation>
    <scope>NUCLEOTIDE SEQUENCE [LARGE SCALE GENOMIC DNA]</scope>
</reference>
<dbReference type="WBParaSite" id="TTAC_0000789501-mRNA-1">
    <property type="protein sequence ID" value="TTAC_0000789501-mRNA-1"/>
    <property type="gene ID" value="TTAC_0000789501"/>
</dbReference>
<evidence type="ECO:0000313" key="4">
    <source>
        <dbReference type="WBParaSite" id="TTAC_0000789501-mRNA-1"/>
    </source>
</evidence>
<keyword evidence="1" id="KW-0732">Signal</keyword>
<feature type="chain" id="PRO_5043133221" evidence="1">
    <location>
        <begin position="18"/>
        <end position="593"/>
    </location>
</feature>
<dbReference type="EMBL" id="UYWX01020416">
    <property type="protein sequence ID" value="VDM32350.1"/>
    <property type="molecule type" value="Genomic_DNA"/>
</dbReference>
<evidence type="ECO:0000313" key="2">
    <source>
        <dbReference type="EMBL" id="VDM32350.1"/>
    </source>
</evidence>
<dbReference type="STRING" id="6205.A0A0R3X3G9"/>
<dbReference type="PANTHER" id="PTHR12959">
    <property type="entry name" value="GPI TRANSAMIDASE COMPONENT PIG-T-RELATED"/>
    <property type="match status" value="1"/>
</dbReference>
<name>A0A0R3X3G9_HYDTA</name>
<evidence type="ECO:0000256" key="1">
    <source>
        <dbReference type="SAM" id="SignalP"/>
    </source>
</evidence>
<accession>A0A0R3X3G9</accession>
<gene>
    <name evidence="2" type="ORF">TTAC_LOCUS7880</name>
</gene>
<dbReference type="AlphaFoldDB" id="A0A0R3X3G9"/>
<protein>
    <submittedName>
        <fullName evidence="4">GPI transamidase component PIG-T</fullName>
    </submittedName>
</protein>
<dbReference type="GO" id="GO:0042765">
    <property type="term" value="C:GPI-anchor transamidase complex"/>
    <property type="evidence" value="ECO:0007669"/>
    <property type="project" value="InterPro"/>
</dbReference>
<sequence length="593" mass="66422">MWRVILFFIIGPNVAFSDHFEEELLVKDFGNGFSGLHFNLISRKTTDYNFHIFPRSLYATISKYDVDEFHLSMVQGFWDRQKWGPPFASIAPGGAEIWAWFSPFVLDVDKSWSYFLEALSGQFCASLSQLGLPQNYISPTVSYRPLGLTRKLTFDNVSRIFRYAQLPREEVCTENLTPWSKLLPCKKLGGLASMLKPKSVFKATYTAMSVGVRRVCSDSQCKRLSFELRQSLTFVFDRHHLYKSVQEPWSLTGLLGDQLDKACQVARRSEIIILHSQSRLILKPPSIPALLSGWDTHRVLAVYSPAHEFANDLLITSVSPVNTSRFSTETGGVSVMKYTTGRGDVDGGVRIELCNHLSLPMRAVLLDSSPWYAEMYFSSLSIAYSSGISGALIDMAPDRVVFQPSVQLEQMAFLELLLTLPSSTCVTISYAFKKILMHWNEYLPDANHGIFLPAATVIYQLSPDQLDRQRAGSNPIAWELALPMWASTYAEYLSSANRTGTMLGDGFVRLYSETPLVRLPVPDFSMPFNALCLVCSVVALLFGGVHKLTTSAMVPVAAEGDEEVVDKPPIARLCQKLKTLLCYVRGQEHSKSD</sequence>
<proteinExistence type="predicted"/>
<feature type="signal peptide" evidence="1">
    <location>
        <begin position="1"/>
        <end position="17"/>
    </location>
</feature>
<keyword evidence="3" id="KW-1185">Reference proteome</keyword>
<reference evidence="4" key="1">
    <citation type="submission" date="2017-02" db="UniProtKB">
        <authorList>
            <consortium name="WormBaseParasite"/>
        </authorList>
    </citation>
    <scope>IDENTIFICATION</scope>
</reference>